<dbReference type="EMBL" id="KK784889">
    <property type="protein sequence ID" value="KDO71605.1"/>
    <property type="molecule type" value="Genomic_DNA"/>
</dbReference>
<keyword evidence="1" id="KW-0175">Coiled coil</keyword>
<evidence type="ECO:0000313" key="4">
    <source>
        <dbReference type="Proteomes" id="UP000027120"/>
    </source>
</evidence>
<protein>
    <submittedName>
        <fullName evidence="3">Uncharacterized protein</fullName>
    </submittedName>
</protein>
<dbReference type="PaxDb" id="2711-XP_006467132.1"/>
<feature type="coiled-coil region" evidence="1">
    <location>
        <begin position="103"/>
        <end position="130"/>
    </location>
</feature>
<proteinExistence type="predicted"/>
<evidence type="ECO:0000256" key="2">
    <source>
        <dbReference type="SAM" id="MobiDB-lite"/>
    </source>
</evidence>
<feature type="region of interest" description="Disordered" evidence="2">
    <location>
        <begin position="67"/>
        <end position="86"/>
    </location>
</feature>
<gene>
    <name evidence="3" type="ORF">CISIN_1g031821mg</name>
</gene>
<keyword evidence="4" id="KW-1185">Reference proteome</keyword>
<dbReference type="eggNOG" id="ENOG502S33E">
    <property type="taxonomic scope" value="Eukaryota"/>
</dbReference>
<sequence>MQHPREPSSDEISNPKQRKKKMSSQRGASLQLQGNEIKEIQNVLGAFPLGMGQKVSKRNLKNEVSALFQQPDRSNSDSLQDSTTSDNEYRALRRKYLLLEEESFALGKELREVEDEVKTLEDEKLTLLDQLVVLEGLVDPSDMQFQEGPQYA</sequence>
<dbReference type="PANTHER" id="PTHR37740:SF1">
    <property type="entry name" value="OS02G0193500 PROTEIN"/>
    <property type="match status" value="1"/>
</dbReference>
<dbReference type="STRING" id="2711.A0A067G857"/>
<dbReference type="SMR" id="A0A067G857"/>
<dbReference type="EMBL" id="KK784889">
    <property type="protein sequence ID" value="KDO71604.1"/>
    <property type="molecule type" value="Genomic_DNA"/>
</dbReference>
<dbReference type="Proteomes" id="UP000027120">
    <property type="component" value="Unassembled WGS sequence"/>
</dbReference>
<evidence type="ECO:0000313" key="3">
    <source>
        <dbReference type="EMBL" id="KDO71606.1"/>
    </source>
</evidence>
<reference evidence="3 4" key="1">
    <citation type="submission" date="2014-04" db="EMBL/GenBank/DDBJ databases">
        <authorList>
            <consortium name="International Citrus Genome Consortium"/>
            <person name="Gmitter F."/>
            <person name="Chen C."/>
            <person name="Farmerie W."/>
            <person name="Harkins T."/>
            <person name="Desany B."/>
            <person name="Mohiuddin M."/>
            <person name="Kodira C."/>
            <person name="Borodovsky M."/>
            <person name="Lomsadze A."/>
            <person name="Burns P."/>
            <person name="Jenkins J."/>
            <person name="Prochnik S."/>
            <person name="Shu S."/>
            <person name="Chapman J."/>
            <person name="Pitluck S."/>
            <person name="Schmutz J."/>
            <person name="Rokhsar D."/>
        </authorList>
    </citation>
    <scope>NUCLEOTIDE SEQUENCE</scope>
</reference>
<dbReference type="EMBL" id="KK784889">
    <property type="protein sequence ID" value="KDO71606.1"/>
    <property type="molecule type" value="Genomic_DNA"/>
</dbReference>
<organism evidence="3 4">
    <name type="scientific">Citrus sinensis</name>
    <name type="common">Sweet orange</name>
    <name type="synonym">Citrus aurantium var. sinensis</name>
    <dbReference type="NCBI Taxonomy" id="2711"/>
    <lineage>
        <taxon>Eukaryota</taxon>
        <taxon>Viridiplantae</taxon>
        <taxon>Streptophyta</taxon>
        <taxon>Embryophyta</taxon>
        <taxon>Tracheophyta</taxon>
        <taxon>Spermatophyta</taxon>
        <taxon>Magnoliopsida</taxon>
        <taxon>eudicotyledons</taxon>
        <taxon>Gunneridae</taxon>
        <taxon>Pentapetalae</taxon>
        <taxon>rosids</taxon>
        <taxon>malvids</taxon>
        <taxon>Sapindales</taxon>
        <taxon>Rutaceae</taxon>
        <taxon>Aurantioideae</taxon>
        <taxon>Citrus</taxon>
    </lineage>
</organism>
<name>A0A067G857_CITSI</name>
<feature type="region of interest" description="Disordered" evidence="2">
    <location>
        <begin position="1"/>
        <end position="30"/>
    </location>
</feature>
<accession>A0A067G857</accession>
<evidence type="ECO:0000256" key="1">
    <source>
        <dbReference type="SAM" id="Coils"/>
    </source>
</evidence>
<dbReference type="AlphaFoldDB" id="A0A067G857"/>
<dbReference type="PANTHER" id="PTHR37740">
    <property type="entry name" value="OS02G0193500 PROTEIN"/>
    <property type="match status" value="1"/>
</dbReference>